<feature type="transmembrane region" description="Helical" evidence="1">
    <location>
        <begin position="223"/>
        <end position="242"/>
    </location>
</feature>
<name>A0ABT1WKD4_9LACT</name>
<reference evidence="2" key="1">
    <citation type="submission" date="2022-07" db="EMBL/GenBank/DDBJ databases">
        <authorList>
            <person name="Jung M.-Y."/>
            <person name="Lee M."/>
        </authorList>
    </citation>
    <scope>NUCLEOTIDE SEQUENCE</scope>
    <source>
        <strain evidence="2">S8</strain>
    </source>
</reference>
<dbReference type="EMBL" id="JANHNZ010000001">
    <property type="protein sequence ID" value="MCQ9209052.1"/>
    <property type="molecule type" value="Genomic_DNA"/>
</dbReference>
<feature type="transmembrane region" description="Helical" evidence="1">
    <location>
        <begin position="163"/>
        <end position="184"/>
    </location>
</feature>
<keyword evidence="1" id="KW-0472">Membrane</keyword>
<reference evidence="2" key="2">
    <citation type="journal article" date="2023" name="Curr. Microbiol.">
        <title>Granulicatella seriolae sp. nov., a Novel Facultative Anaerobe Isolated from Yellowtail Marine Fish.</title>
        <authorList>
            <person name="Lee M."/>
            <person name="Choi Y.J."/>
            <person name="Farooq A."/>
            <person name="Jeong J.B."/>
            <person name="Jung M.Y."/>
        </authorList>
    </citation>
    <scope>NUCLEOTIDE SEQUENCE</scope>
    <source>
        <strain evidence="2">S8</strain>
    </source>
</reference>
<feature type="transmembrane region" description="Helical" evidence="1">
    <location>
        <begin position="54"/>
        <end position="75"/>
    </location>
</feature>
<evidence type="ECO:0000256" key="1">
    <source>
        <dbReference type="SAM" id="Phobius"/>
    </source>
</evidence>
<dbReference type="Proteomes" id="UP001059480">
    <property type="component" value="Unassembled WGS sequence"/>
</dbReference>
<comment type="caution">
    <text evidence="2">The sequence shown here is derived from an EMBL/GenBank/DDBJ whole genome shotgun (WGS) entry which is preliminary data.</text>
</comment>
<keyword evidence="1" id="KW-0812">Transmembrane</keyword>
<keyword evidence="3" id="KW-1185">Reference proteome</keyword>
<feature type="transmembrane region" description="Helical" evidence="1">
    <location>
        <begin position="12"/>
        <end position="34"/>
    </location>
</feature>
<protein>
    <submittedName>
        <fullName evidence="2">ABC transporter permease</fullName>
    </submittedName>
</protein>
<evidence type="ECO:0000313" key="2">
    <source>
        <dbReference type="EMBL" id="MCQ9209052.1"/>
    </source>
</evidence>
<accession>A0ABT1WKD4</accession>
<reference evidence="2" key="3">
    <citation type="journal article" date="2023" name="Microbiol. Resour. Announc.">
        <title>Draft Genome Sequence of Granulicatella sp. Strain S8, Isolated from a Marine Fish, Seriola quinqueradiata.</title>
        <authorList>
            <person name="Lee M."/>
            <person name="Farooq A."/>
            <person name="Jeong J.B."/>
            <person name="Jung M.Y."/>
        </authorList>
    </citation>
    <scope>NUCLEOTIDE SEQUENCE</scope>
    <source>
        <strain evidence="2">S8</strain>
    </source>
</reference>
<feature type="transmembrane region" description="Helical" evidence="1">
    <location>
        <begin position="101"/>
        <end position="123"/>
    </location>
</feature>
<feature type="transmembrane region" description="Helical" evidence="1">
    <location>
        <begin position="129"/>
        <end position="151"/>
    </location>
</feature>
<sequence>MRRLVTYELRSMLGNFFAIFFGLVFPIVMLYILYPVIIKNVPEVMKAQVSVQLFVQMMLVIPLALLFIGFSALFSQEIEKGVINRLVLFGISEGKQMQAKMIANAIGTTLAIILYTVATASYINLSTPTFFAFFALVVTFAVLGVSLFVLAYGICLLVRRFSIAYGITMTLYFAIMMLSGLMGLQIEDLPKVVQGALIYLPTAVLPGALTKAWQLNSYNFMPLVQAFIVFGAICGLVCFAGLRKNARRLN</sequence>
<evidence type="ECO:0000313" key="3">
    <source>
        <dbReference type="Proteomes" id="UP001059480"/>
    </source>
</evidence>
<proteinExistence type="predicted"/>
<keyword evidence="1" id="KW-1133">Transmembrane helix</keyword>
<dbReference type="RefSeq" id="WP_256944165.1">
    <property type="nucleotide sequence ID" value="NZ_JANHNZ010000001.1"/>
</dbReference>
<organism evidence="2 3">
    <name type="scientific">Granulicatella seriolae</name>
    <dbReference type="NCBI Taxonomy" id="2967226"/>
    <lineage>
        <taxon>Bacteria</taxon>
        <taxon>Bacillati</taxon>
        <taxon>Bacillota</taxon>
        <taxon>Bacilli</taxon>
        <taxon>Lactobacillales</taxon>
        <taxon>Carnobacteriaceae</taxon>
        <taxon>Granulicatella</taxon>
    </lineage>
</organism>
<gene>
    <name evidence="2" type="ORF">NPA36_00530</name>
</gene>